<feature type="transmembrane region" description="Helical" evidence="7">
    <location>
        <begin position="6"/>
        <end position="25"/>
    </location>
</feature>
<evidence type="ECO:0000256" key="5">
    <source>
        <dbReference type="ARBA" id="ARBA00038359"/>
    </source>
</evidence>
<gene>
    <name evidence="9" type="ORF">AK830_g10570</name>
</gene>
<evidence type="ECO:0000256" key="2">
    <source>
        <dbReference type="ARBA" id="ARBA00022692"/>
    </source>
</evidence>
<evidence type="ECO:0000256" key="6">
    <source>
        <dbReference type="SAM" id="MobiDB-lite"/>
    </source>
</evidence>
<evidence type="ECO:0000313" key="10">
    <source>
        <dbReference type="Proteomes" id="UP000050424"/>
    </source>
</evidence>
<comment type="similarity">
    <text evidence="5">Belongs to the SAT4 family.</text>
</comment>
<evidence type="ECO:0000259" key="8">
    <source>
        <dbReference type="Pfam" id="PF20684"/>
    </source>
</evidence>
<feature type="region of interest" description="Disordered" evidence="6">
    <location>
        <begin position="296"/>
        <end position="320"/>
    </location>
</feature>
<dbReference type="EMBL" id="LKCW01000223">
    <property type="protein sequence ID" value="KPM35988.1"/>
    <property type="molecule type" value="Genomic_DNA"/>
</dbReference>
<keyword evidence="10" id="KW-1185">Reference proteome</keyword>
<evidence type="ECO:0000256" key="1">
    <source>
        <dbReference type="ARBA" id="ARBA00004141"/>
    </source>
</evidence>
<dbReference type="Proteomes" id="UP000050424">
    <property type="component" value="Unassembled WGS sequence"/>
</dbReference>
<dbReference type="PANTHER" id="PTHR33048:SF149">
    <property type="entry name" value="UBID FAMILY DECARBOXYLASE"/>
    <property type="match status" value="1"/>
</dbReference>
<dbReference type="InterPro" id="IPR052337">
    <property type="entry name" value="SAT4-like"/>
</dbReference>
<feature type="compositionally biased region" description="Basic and acidic residues" evidence="6">
    <location>
        <begin position="349"/>
        <end position="362"/>
    </location>
</feature>
<dbReference type="AlphaFoldDB" id="A0A0N8H5F0"/>
<evidence type="ECO:0000313" key="9">
    <source>
        <dbReference type="EMBL" id="KPM35988.1"/>
    </source>
</evidence>
<dbReference type="Pfam" id="PF20684">
    <property type="entry name" value="Fung_rhodopsin"/>
    <property type="match status" value="1"/>
</dbReference>
<accession>A0A0N8H5F0</accession>
<feature type="region of interest" description="Disordered" evidence="6">
    <location>
        <begin position="349"/>
        <end position="405"/>
    </location>
</feature>
<name>A0A0N8H5F0_9HYPO</name>
<dbReference type="STRING" id="78410.A0A0N8H5F0"/>
<reference evidence="9 10" key="1">
    <citation type="submission" date="2015-09" db="EMBL/GenBank/DDBJ databases">
        <title>Draft genome of a European isolate of the apple canker pathogen Neonectria ditissima.</title>
        <authorList>
            <person name="Gomez-Cortecero A."/>
            <person name="Harrison R.J."/>
            <person name="Armitage A.D."/>
        </authorList>
    </citation>
    <scope>NUCLEOTIDE SEQUENCE [LARGE SCALE GENOMIC DNA]</scope>
    <source>
        <strain evidence="9 10">R09/05</strain>
    </source>
</reference>
<feature type="compositionally biased region" description="Basic and acidic residues" evidence="6">
    <location>
        <begin position="373"/>
        <end position="391"/>
    </location>
</feature>
<protein>
    <recommendedName>
        <fullName evidence="8">Rhodopsin domain-containing protein</fullName>
    </recommendedName>
</protein>
<dbReference type="GO" id="GO:0016020">
    <property type="term" value="C:membrane"/>
    <property type="evidence" value="ECO:0007669"/>
    <property type="project" value="UniProtKB-SubCell"/>
</dbReference>
<keyword evidence="3 7" id="KW-1133">Transmembrane helix</keyword>
<organism evidence="9 10">
    <name type="scientific">Neonectria ditissima</name>
    <dbReference type="NCBI Taxonomy" id="78410"/>
    <lineage>
        <taxon>Eukaryota</taxon>
        <taxon>Fungi</taxon>
        <taxon>Dikarya</taxon>
        <taxon>Ascomycota</taxon>
        <taxon>Pezizomycotina</taxon>
        <taxon>Sordariomycetes</taxon>
        <taxon>Hypocreomycetidae</taxon>
        <taxon>Hypocreales</taxon>
        <taxon>Nectriaceae</taxon>
        <taxon>Neonectria</taxon>
    </lineage>
</organism>
<evidence type="ECO:0000256" key="4">
    <source>
        <dbReference type="ARBA" id="ARBA00023136"/>
    </source>
</evidence>
<dbReference type="InterPro" id="IPR049326">
    <property type="entry name" value="Rhodopsin_dom_fungi"/>
</dbReference>
<feature type="transmembrane region" description="Helical" evidence="7">
    <location>
        <begin position="124"/>
        <end position="147"/>
    </location>
</feature>
<feature type="transmembrane region" description="Helical" evidence="7">
    <location>
        <begin position="206"/>
        <end position="224"/>
    </location>
</feature>
<comment type="subcellular location">
    <subcellularLocation>
        <location evidence="1">Membrane</location>
        <topology evidence="1">Multi-pass membrane protein</topology>
    </subcellularLocation>
</comment>
<evidence type="ECO:0000256" key="3">
    <source>
        <dbReference type="ARBA" id="ARBA00022989"/>
    </source>
</evidence>
<keyword evidence="4 7" id="KW-0472">Membrane</keyword>
<comment type="caution">
    <text evidence="9">The sequence shown here is derived from an EMBL/GenBank/DDBJ whole genome shotgun (WGS) entry which is preliminary data.</text>
</comment>
<dbReference type="OrthoDB" id="3903189at2759"/>
<proteinExistence type="inferred from homology"/>
<evidence type="ECO:0000256" key="7">
    <source>
        <dbReference type="SAM" id="Phobius"/>
    </source>
</evidence>
<dbReference type="PANTHER" id="PTHR33048">
    <property type="entry name" value="PTH11-LIKE INTEGRAL MEMBRANE PROTEIN (AFU_ORTHOLOGUE AFUA_5G11245)"/>
    <property type="match status" value="1"/>
</dbReference>
<feature type="domain" description="Rhodopsin" evidence="8">
    <location>
        <begin position="22"/>
        <end position="282"/>
    </location>
</feature>
<keyword evidence="2 7" id="KW-0812">Transmembrane</keyword>
<feature type="transmembrane region" description="Helical" evidence="7">
    <location>
        <begin position="41"/>
        <end position="60"/>
    </location>
</feature>
<sequence>MSAFVAEIWTWYALTWAIVIARMISRKMLLGEFKKLQLEDYLMLVAMVSDTVLMVGMSIISHTSSNLIDPDGDTDLTPANIRERITGSKWVLVVEQMQCITIWTTKACLLLMYNRLTMSLKQNLAVKIVAGYVAGGFVLMEILYLGVWCRPFHNYWAVPTPSIQCSAATNHLITNAVLNISSDIMIIAIPMPIFLKSQLPTKRKAVLVAVFALGAFTVGLDQTLKPVTRLTIPAHQILSAILNKFYSFNEPFGSNWTFWYIRESSTALITANLPYIWTLLRRVFNLKSFAGYSNKRSTNPSTRFRSDFSHGPRSAARAGDTTIHRLDSEEQINTTYSMPLKIYQRHEVEVRSEEATPEERRSPPGCIPAELSAGHKDMSLHSGSRDEETGSERSAAGVVKVFHGV</sequence>